<keyword evidence="3 5" id="KW-1133">Transmembrane helix</keyword>
<dbReference type="InterPro" id="IPR019402">
    <property type="entry name" value="CWH43_N"/>
</dbReference>
<dbReference type="GO" id="GO:0012505">
    <property type="term" value="C:endomembrane system"/>
    <property type="evidence" value="ECO:0007669"/>
    <property type="project" value="UniProtKB-SubCell"/>
</dbReference>
<feature type="transmembrane region" description="Helical" evidence="5">
    <location>
        <begin position="62"/>
        <end position="84"/>
    </location>
</feature>
<dbReference type="EMBL" id="KV454013">
    <property type="protein sequence ID" value="ODV96142.1"/>
    <property type="molecule type" value="Genomic_DNA"/>
</dbReference>
<keyword evidence="2 5" id="KW-0812">Transmembrane</keyword>
<evidence type="ECO:0000256" key="1">
    <source>
        <dbReference type="ARBA" id="ARBA00004127"/>
    </source>
</evidence>
<feature type="transmembrane region" description="Helical" evidence="5">
    <location>
        <begin position="177"/>
        <end position="200"/>
    </location>
</feature>
<keyword evidence="8" id="KW-1185">Reference proteome</keyword>
<evidence type="ECO:0000313" key="7">
    <source>
        <dbReference type="EMBL" id="ODV96142.1"/>
    </source>
</evidence>
<name>A0A1E4TWL7_PACTA</name>
<dbReference type="InterPro" id="IPR050911">
    <property type="entry name" value="DRAM/TMEM150_Autophagy_Mod"/>
</dbReference>
<feature type="transmembrane region" description="Helical" evidence="5">
    <location>
        <begin position="212"/>
        <end position="233"/>
    </location>
</feature>
<feature type="transmembrane region" description="Helical" evidence="5">
    <location>
        <begin position="12"/>
        <end position="34"/>
    </location>
</feature>
<keyword evidence="4 5" id="KW-0472">Membrane</keyword>
<dbReference type="AlphaFoldDB" id="A0A1E4TWL7"/>
<dbReference type="OrthoDB" id="10032492at2759"/>
<dbReference type="PANTHER" id="PTHR21324:SF2">
    <property type="entry name" value="EG:22E5.9 PROTEIN"/>
    <property type="match status" value="1"/>
</dbReference>
<evidence type="ECO:0000256" key="2">
    <source>
        <dbReference type="ARBA" id="ARBA00022692"/>
    </source>
</evidence>
<dbReference type="Proteomes" id="UP000094236">
    <property type="component" value="Unassembled WGS sequence"/>
</dbReference>
<proteinExistence type="predicted"/>
<dbReference type="Pfam" id="PF10277">
    <property type="entry name" value="Frag1"/>
    <property type="match status" value="1"/>
</dbReference>
<evidence type="ECO:0000256" key="4">
    <source>
        <dbReference type="ARBA" id="ARBA00023136"/>
    </source>
</evidence>
<feature type="domain" description="CWH43-like N-terminal" evidence="6">
    <location>
        <begin position="9"/>
        <end position="236"/>
    </location>
</feature>
<feature type="transmembrane region" description="Helical" evidence="5">
    <location>
        <begin position="104"/>
        <end position="125"/>
    </location>
</feature>
<evidence type="ECO:0000313" key="8">
    <source>
        <dbReference type="Proteomes" id="UP000094236"/>
    </source>
</evidence>
<evidence type="ECO:0000259" key="6">
    <source>
        <dbReference type="Pfam" id="PF10277"/>
    </source>
</evidence>
<accession>A0A1E4TWL7</accession>
<feature type="transmembrane region" description="Helical" evidence="5">
    <location>
        <begin position="131"/>
        <end position="156"/>
    </location>
</feature>
<evidence type="ECO:0000256" key="5">
    <source>
        <dbReference type="SAM" id="Phobius"/>
    </source>
</evidence>
<organism evidence="7 8">
    <name type="scientific">Pachysolen tannophilus NRRL Y-2460</name>
    <dbReference type="NCBI Taxonomy" id="669874"/>
    <lineage>
        <taxon>Eukaryota</taxon>
        <taxon>Fungi</taxon>
        <taxon>Dikarya</taxon>
        <taxon>Ascomycota</taxon>
        <taxon>Saccharomycotina</taxon>
        <taxon>Pichiomycetes</taxon>
        <taxon>Pachysolenaceae</taxon>
        <taxon>Pachysolen</taxon>
    </lineage>
</organism>
<protein>
    <recommendedName>
        <fullName evidence="6">CWH43-like N-terminal domain-containing protein</fullName>
    </recommendedName>
</protein>
<comment type="subcellular location">
    <subcellularLocation>
        <location evidence="1">Endomembrane system</location>
        <topology evidence="1">Multi-pass membrane protein</topology>
    </subcellularLocation>
</comment>
<gene>
    <name evidence="7" type="ORF">PACTADRAFT_67363</name>
</gene>
<dbReference type="PROSITE" id="PS51257">
    <property type="entry name" value="PROKAR_LIPOPROTEIN"/>
    <property type="match status" value="1"/>
</dbReference>
<sequence>MRFLSLFQYWQLPLLALISWYGMLIAMLACWSFQGHPIYWFMTGYQDPVYLSDIGATSLQPLFIACAGFQGLFYFITFVCEFFLRLNKKLIPGFYNKDEKNLSFAAIIFAAIGQLGILMVSIFNTHNFSRVHVIMLCVFIVGVFACMVCNIGEYGVSGNGYGYGGNNHLFIFGMDKLVISFFGKLIWIIIAIVFAVVFAVDMKSSSDEEWGISASFEWTLCFWYGILHSLLAIDLSCTRHAGYDHHHYYEKEGDDDRHTINDSNHTNNTISAATATATDYTETPVLPS</sequence>
<dbReference type="PANTHER" id="PTHR21324">
    <property type="entry name" value="FASTING-INDUCIBLE INTEGRAL MEMBRANE PROTEIN TM6P1-RELATED"/>
    <property type="match status" value="1"/>
</dbReference>
<dbReference type="STRING" id="669874.A0A1E4TWL7"/>
<reference evidence="8" key="1">
    <citation type="submission" date="2016-05" db="EMBL/GenBank/DDBJ databases">
        <title>Comparative genomics of biotechnologically important yeasts.</title>
        <authorList>
            <consortium name="DOE Joint Genome Institute"/>
            <person name="Riley R."/>
            <person name="Haridas S."/>
            <person name="Wolfe K.H."/>
            <person name="Lopes M.R."/>
            <person name="Hittinger C.T."/>
            <person name="Goker M."/>
            <person name="Salamov A."/>
            <person name="Wisecaver J."/>
            <person name="Long T.M."/>
            <person name="Aerts A.L."/>
            <person name="Barry K."/>
            <person name="Choi C."/>
            <person name="Clum A."/>
            <person name="Coughlan A.Y."/>
            <person name="Deshpande S."/>
            <person name="Douglass A.P."/>
            <person name="Hanson S.J."/>
            <person name="Klenk H.-P."/>
            <person name="Labutti K."/>
            <person name="Lapidus A."/>
            <person name="Lindquist E."/>
            <person name="Lipzen A."/>
            <person name="Meier-Kolthoff J.P."/>
            <person name="Ohm R.A."/>
            <person name="Otillar R.P."/>
            <person name="Pangilinan J."/>
            <person name="Peng Y."/>
            <person name="Rokas A."/>
            <person name="Rosa C.A."/>
            <person name="Scheuner C."/>
            <person name="Sibirny A.A."/>
            <person name="Slot J.C."/>
            <person name="Stielow J.B."/>
            <person name="Sun H."/>
            <person name="Kurtzman C.P."/>
            <person name="Blackwell M."/>
            <person name="Grigoriev I.V."/>
            <person name="Jeffries T.W."/>
        </authorList>
    </citation>
    <scope>NUCLEOTIDE SEQUENCE [LARGE SCALE GENOMIC DNA]</scope>
    <source>
        <strain evidence="8">NRRL Y-2460</strain>
    </source>
</reference>
<dbReference type="GO" id="GO:0005886">
    <property type="term" value="C:plasma membrane"/>
    <property type="evidence" value="ECO:0007669"/>
    <property type="project" value="TreeGrafter"/>
</dbReference>
<evidence type="ECO:0000256" key="3">
    <source>
        <dbReference type="ARBA" id="ARBA00022989"/>
    </source>
</evidence>